<dbReference type="EMBL" id="BK015708">
    <property type="protein sequence ID" value="DAE21165.1"/>
    <property type="molecule type" value="Genomic_DNA"/>
</dbReference>
<proteinExistence type="predicted"/>
<accession>A0A8S5QR19</accession>
<reference evidence="1" key="1">
    <citation type="journal article" date="2021" name="Proc. Natl. Acad. Sci. U.S.A.">
        <title>A Catalog of Tens of Thousands of Viruses from Human Metagenomes Reveals Hidden Associations with Chronic Diseases.</title>
        <authorList>
            <person name="Tisza M.J."/>
            <person name="Buck C.B."/>
        </authorList>
    </citation>
    <scope>NUCLEOTIDE SEQUENCE</scope>
    <source>
        <strain evidence="1">CtStS16</strain>
    </source>
</reference>
<sequence length="86" mass="10096">MKIFEMEIEAALKGIHAELAEMNKTKHIDYEQRKYEVMQDIYTNTIVRMVVKKDEVADTFIERALIFSEKAADKFIERLKAGGEKR</sequence>
<name>A0A8S5QR19_9CAUD</name>
<protein>
    <submittedName>
        <fullName evidence="1">Uncharacterized protein</fullName>
    </submittedName>
</protein>
<organism evidence="1">
    <name type="scientific">Myoviridae sp. ctStS16</name>
    <dbReference type="NCBI Taxonomy" id="2826654"/>
    <lineage>
        <taxon>Viruses</taxon>
        <taxon>Duplodnaviria</taxon>
        <taxon>Heunggongvirae</taxon>
        <taxon>Uroviricota</taxon>
        <taxon>Caudoviricetes</taxon>
    </lineage>
</organism>
<evidence type="ECO:0000313" key="1">
    <source>
        <dbReference type="EMBL" id="DAE21165.1"/>
    </source>
</evidence>